<dbReference type="Gene3D" id="3.40.50.2000">
    <property type="entry name" value="Glycogen Phosphorylase B"/>
    <property type="match status" value="2"/>
</dbReference>
<dbReference type="Proteomes" id="UP000641646">
    <property type="component" value="Unassembled WGS sequence"/>
</dbReference>
<sequence length="413" mass="45927">MKVLHIIPSVSPRRGGPTQVVLNLIKCLREQGIDAEIATTNDNGSDGLSPLDVPLNQRIEYEKVPIWFFEQFSPPAKGVQIAKDKGFVFSAPLTRWLWEHIRDYDILDNHYLFSYPCTCAGAIARWQKVPYTVRAMGQLTPWALSQSRLKKQIYSFLIERKNLARAAAIHCTSIGEAEDVRNFGIQTPTAVLPLGVSPPIFRPAAKQKIREIYGIAPQTPIVLFLSRLHYKKRPDLLLRSLSQLAERNCNFHLILAGSGEPDYLSYLNNLISSLNLASRTSLPGFAIGEDKDLLLQGADIFVLPSFSENFGIAVGEAIASGLPVIVTPDIQISQEITAFETGLVVEGEVEPLANAIAQLLESPEKRQKLGENGKRLASDRYSWQKIGHHLAAVYTSILQQQPIPPYPDNSKLR</sequence>
<dbReference type="SUPFAM" id="SSF53756">
    <property type="entry name" value="UDP-Glycosyltransferase/glycogen phosphorylase"/>
    <property type="match status" value="1"/>
</dbReference>
<evidence type="ECO:0000313" key="3">
    <source>
        <dbReference type="EMBL" id="MBD2179807.1"/>
    </source>
</evidence>
<accession>A0A926V9R3</accession>
<protein>
    <submittedName>
        <fullName evidence="3">Glycosyltransferase</fullName>
    </submittedName>
</protein>
<name>A0A926V9R3_9CYAN</name>
<proteinExistence type="predicted"/>
<dbReference type="AlphaFoldDB" id="A0A926V9R3"/>
<dbReference type="Pfam" id="PF00534">
    <property type="entry name" value="Glycos_transf_1"/>
    <property type="match status" value="1"/>
</dbReference>
<keyword evidence="4" id="KW-1185">Reference proteome</keyword>
<dbReference type="InterPro" id="IPR050194">
    <property type="entry name" value="Glycosyltransferase_grp1"/>
</dbReference>
<organism evidence="3 4">
    <name type="scientific">Aerosakkonema funiforme FACHB-1375</name>
    <dbReference type="NCBI Taxonomy" id="2949571"/>
    <lineage>
        <taxon>Bacteria</taxon>
        <taxon>Bacillati</taxon>
        <taxon>Cyanobacteriota</taxon>
        <taxon>Cyanophyceae</taxon>
        <taxon>Oscillatoriophycideae</taxon>
        <taxon>Aerosakkonematales</taxon>
        <taxon>Aerosakkonemataceae</taxon>
        <taxon>Aerosakkonema</taxon>
    </lineage>
</organism>
<evidence type="ECO:0000259" key="1">
    <source>
        <dbReference type="Pfam" id="PF00534"/>
    </source>
</evidence>
<dbReference type="GO" id="GO:0016757">
    <property type="term" value="F:glycosyltransferase activity"/>
    <property type="evidence" value="ECO:0007669"/>
    <property type="project" value="InterPro"/>
</dbReference>
<gene>
    <name evidence="3" type="ORF">H6G03_01555</name>
</gene>
<dbReference type="Pfam" id="PF13579">
    <property type="entry name" value="Glyco_trans_4_4"/>
    <property type="match status" value="1"/>
</dbReference>
<reference evidence="3" key="2">
    <citation type="submission" date="2020-08" db="EMBL/GenBank/DDBJ databases">
        <authorList>
            <person name="Chen M."/>
            <person name="Teng W."/>
            <person name="Zhao L."/>
            <person name="Hu C."/>
            <person name="Zhou Y."/>
            <person name="Han B."/>
            <person name="Song L."/>
            <person name="Shu W."/>
        </authorList>
    </citation>
    <scope>NUCLEOTIDE SEQUENCE</scope>
    <source>
        <strain evidence="3">FACHB-1375</strain>
    </source>
</reference>
<feature type="domain" description="Glycosyltransferase subfamily 4-like N-terminal" evidence="2">
    <location>
        <begin position="15"/>
        <end position="195"/>
    </location>
</feature>
<dbReference type="RefSeq" id="WP_190461367.1">
    <property type="nucleotide sequence ID" value="NZ_JACJPW010000002.1"/>
</dbReference>
<evidence type="ECO:0000313" key="4">
    <source>
        <dbReference type="Proteomes" id="UP000641646"/>
    </source>
</evidence>
<dbReference type="EMBL" id="JACJPW010000002">
    <property type="protein sequence ID" value="MBD2179807.1"/>
    <property type="molecule type" value="Genomic_DNA"/>
</dbReference>
<reference evidence="3" key="1">
    <citation type="journal article" date="2015" name="ISME J.">
        <title>Draft Genome Sequence of Streptomyces incarnatus NRRL8089, which Produces the Nucleoside Antibiotic Sinefungin.</title>
        <authorList>
            <person name="Oshima K."/>
            <person name="Hattori M."/>
            <person name="Shimizu H."/>
            <person name="Fukuda K."/>
            <person name="Nemoto M."/>
            <person name="Inagaki K."/>
            <person name="Tamura T."/>
        </authorList>
    </citation>
    <scope>NUCLEOTIDE SEQUENCE</scope>
    <source>
        <strain evidence="3">FACHB-1375</strain>
    </source>
</reference>
<evidence type="ECO:0000259" key="2">
    <source>
        <dbReference type="Pfam" id="PF13579"/>
    </source>
</evidence>
<dbReference type="InterPro" id="IPR001296">
    <property type="entry name" value="Glyco_trans_1"/>
</dbReference>
<dbReference type="InterPro" id="IPR028098">
    <property type="entry name" value="Glyco_trans_4-like_N"/>
</dbReference>
<dbReference type="CDD" id="cd03821">
    <property type="entry name" value="GT4_Bme6-like"/>
    <property type="match status" value="1"/>
</dbReference>
<dbReference type="PANTHER" id="PTHR45947">
    <property type="entry name" value="SULFOQUINOVOSYL TRANSFERASE SQD2"/>
    <property type="match status" value="1"/>
</dbReference>
<feature type="domain" description="Glycosyl transferase family 1" evidence="1">
    <location>
        <begin position="206"/>
        <end position="375"/>
    </location>
</feature>
<dbReference type="PANTHER" id="PTHR45947:SF3">
    <property type="entry name" value="SULFOQUINOVOSYL TRANSFERASE SQD2"/>
    <property type="match status" value="1"/>
</dbReference>
<comment type="caution">
    <text evidence="3">The sequence shown here is derived from an EMBL/GenBank/DDBJ whole genome shotgun (WGS) entry which is preliminary data.</text>
</comment>